<evidence type="ECO:0000256" key="1">
    <source>
        <dbReference type="SAM" id="MobiDB-lite"/>
    </source>
</evidence>
<gene>
    <name evidence="3" type="ORF">RDB_LOCUS160981</name>
</gene>
<name>A0A8H3HHY8_9AGAM</name>
<proteinExistence type="predicted"/>
<dbReference type="InterPro" id="IPR001245">
    <property type="entry name" value="Ser-Thr/Tyr_kinase_cat_dom"/>
</dbReference>
<dbReference type="GO" id="GO:0004674">
    <property type="term" value="F:protein serine/threonine kinase activity"/>
    <property type="evidence" value="ECO:0007669"/>
    <property type="project" value="TreeGrafter"/>
</dbReference>
<dbReference type="InterPro" id="IPR011009">
    <property type="entry name" value="Kinase-like_dom_sf"/>
</dbReference>
<dbReference type="GO" id="GO:0005524">
    <property type="term" value="F:ATP binding"/>
    <property type="evidence" value="ECO:0007669"/>
    <property type="project" value="UniProtKB-KW"/>
</dbReference>
<dbReference type="Proteomes" id="UP000663831">
    <property type="component" value="Unassembled WGS sequence"/>
</dbReference>
<dbReference type="SMART" id="SM00220">
    <property type="entry name" value="S_TKc"/>
    <property type="match status" value="1"/>
</dbReference>
<dbReference type="SUPFAM" id="SSF56112">
    <property type="entry name" value="Protein kinase-like (PK-like)"/>
    <property type="match status" value="2"/>
</dbReference>
<dbReference type="AlphaFoldDB" id="A0A8H3HHY8"/>
<dbReference type="Pfam" id="PF07714">
    <property type="entry name" value="PK_Tyr_Ser-Thr"/>
    <property type="match status" value="2"/>
</dbReference>
<feature type="domain" description="Protein kinase" evidence="2">
    <location>
        <begin position="241"/>
        <end position="503"/>
    </location>
</feature>
<dbReference type="PANTHER" id="PTHR44329">
    <property type="entry name" value="SERINE/THREONINE-PROTEIN KINASE TNNI3K-RELATED"/>
    <property type="match status" value="1"/>
</dbReference>
<evidence type="ECO:0000259" key="2">
    <source>
        <dbReference type="PROSITE" id="PS50011"/>
    </source>
</evidence>
<sequence length="798" mass="89752">MDFDLPTGPPPAYTRGDVTFAQVTKDLDRTVELGPEFRDALIAFQQFLVSQERGRLSKYQVKLLRSQAVHVLEECARYKSKGGDLSIVLPVVNEIFTGVSEQIEQGPRWDQVIMDPTVIRKLESTIGDAVDRLEDQIRRMARGEDAESTMYKDELARARANDRKKIEELESVIRGLLSSTQSPNLDKVVDNSMEENLKIIGDPSGWVGQKQIDARKSLAVIAELTGKSLPPNTMLDRKFVTIGNHAINQGSTYDVFLGEYFTGEKIAIKVLRHRVDEETATKTHMRFGRLTENWSALRHDCILPFYGVGVMQSPVSPTEYQLYLVSPYLKNQDITLDIARGLEYMHEGDDLPELESKGMVHGALNIYNVLVKDSGRAVISGFGHAKVIKDFQTSFTGDYSEYRYTGPEVLDDAVLTFGSDIWSWAMISLEILTDEPPFGAKTRGTKIIKWIASYQRPQRANHPKIEQYEHKDEIWQLFEDCWTKHPEDRPSAREVVQRFGPLLRFHQRYNSNIQKPPESPYQKLEYGRRDPVFQHQFGRKPELAQSQNPLSSAGEPEGKENQEGSETTPALEPGLSTKPNMLNHPPSEQLKQKVGGRMSISEVVALISLRGLPNLTSEVDAMRCTTNPFAGGGFGDVYRGYLRNGLKVAIKCPRIFGGSPHEERNTWAMAKEGYTWSKHKHPNILESCGIAEFRDRIALISPWMDNGTVMDYIVQHPNVDRPKLCAQVACGLAYLHSMETIHGDIKGANVLVALNGVARLTDFGSTILKHYSVVFSGDQATGLSTRWAVWMDTILPPN</sequence>
<reference evidence="3" key="1">
    <citation type="submission" date="2021-01" db="EMBL/GenBank/DDBJ databases">
        <authorList>
            <person name="Kaushik A."/>
        </authorList>
    </citation>
    <scope>NUCLEOTIDE SEQUENCE</scope>
    <source>
        <strain evidence="3">AG3-1AP</strain>
    </source>
</reference>
<dbReference type="InterPro" id="IPR051681">
    <property type="entry name" value="Ser/Thr_Kinases-Pseudokinases"/>
</dbReference>
<evidence type="ECO:0000313" key="3">
    <source>
        <dbReference type="EMBL" id="CAE6533310.1"/>
    </source>
</evidence>
<protein>
    <recommendedName>
        <fullName evidence="2">Protein kinase domain-containing protein</fullName>
    </recommendedName>
</protein>
<organism evidence="3 4">
    <name type="scientific">Rhizoctonia solani</name>
    <dbReference type="NCBI Taxonomy" id="456999"/>
    <lineage>
        <taxon>Eukaryota</taxon>
        <taxon>Fungi</taxon>
        <taxon>Dikarya</taxon>
        <taxon>Basidiomycota</taxon>
        <taxon>Agaricomycotina</taxon>
        <taxon>Agaricomycetes</taxon>
        <taxon>Cantharellales</taxon>
        <taxon>Ceratobasidiaceae</taxon>
        <taxon>Rhizoctonia</taxon>
    </lineage>
</organism>
<feature type="domain" description="Protein kinase" evidence="2">
    <location>
        <begin position="623"/>
        <end position="798"/>
    </location>
</feature>
<evidence type="ECO:0000313" key="4">
    <source>
        <dbReference type="Proteomes" id="UP000663831"/>
    </source>
</evidence>
<dbReference type="InterPro" id="IPR000719">
    <property type="entry name" value="Prot_kinase_dom"/>
</dbReference>
<feature type="region of interest" description="Disordered" evidence="1">
    <location>
        <begin position="538"/>
        <end position="594"/>
    </location>
</feature>
<dbReference type="EMBL" id="CAJMWV010008034">
    <property type="protein sequence ID" value="CAE6533310.1"/>
    <property type="molecule type" value="Genomic_DNA"/>
</dbReference>
<dbReference type="PROSITE" id="PS50011">
    <property type="entry name" value="PROTEIN_KINASE_DOM"/>
    <property type="match status" value="2"/>
</dbReference>
<accession>A0A8H3HHY8</accession>
<dbReference type="Gene3D" id="1.10.510.10">
    <property type="entry name" value="Transferase(Phosphotransferase) domain 1"/>
    <property type="match status" value="2"/>
</dbReference>
<comment type="caution">
    <text evidence="3">The sequence shown here is derived from an EMBL/GenBank/DDBJ whole genome shotgun (WGS) entry which is preliminary data.</text>
</comment>